<evidence type="ECO:0000256" key="2">
    <source>
        <dbReference type="SAM" id="Phobius"/>
    </source>
</evidence>
<dbReference type="Proteomes" id="UP000008204">
    <property type="component" value="Chromosome"/>
</dbReference>
<dbReference type="AlphaFoldDB" id="B7JWS4"/>
<feature type="transmembrane region" description="Helical" evidence="2">
    <location>
        <begin position="75"/>
        <end position="93"/>
    </location>
</feature>
<feature type="compositionally biased region" description="Polar residues" evidence="1">
    <location>
        <begin position="256"/>
        <end position="271"/>
    </location>
</feature>
<feature type="transmembrane region" description="Helical" evidence="2">
    <location>
        <begin position="99"/>
        <end position="117"/>
    </location>
</feature>
<keyword evidence="2" id="KW-0812">Transmembrane</keyword>
<evidence type="ECO:0000256" key="1">
    <source>
        <dbReference type="SAM" id="MobiDB-lite"/>
    </source>
</evidence>
<gene>
    <name evidence="3" type="ordered locus">PCC8801_1726</name>
</gene>
<sequence>MRARYPINPKFHPDNLNKILNSLDKITRLAQHSQQDNFLQILTSLRTTLDAGVIDNLRSKSILFDYRGGIDITRWYVYGVLPWLQIFIWITLLPPLVNLIIYLISLIINVLITKVNTWETFFKQNNFSVFIETNINSFTLWGLIVILILFIFFKINHRDCIILTDTFHANKQDLINARSQLTESADIIRLKELEMEEEKQRIQTRYATLGSTLEGAITNFLVQKIADGSFQNKDLLQIQNLIHNTFEEFDLDHITPQPNRFSQSPTIATEYNDQDDNDHPFT</sequence>
<reference evidence="4" key="1">
    <citation type="journal article" date="2011" name="MBio">
        <title>Novel metabolic attributes of the genus Cyanothece, comprising a group of unicellular nitrogen-fixing Cyanobacteria.</title>
        <authorList>
            <person name="Bandyopadhyay A."/>
            <person name="Elvitigala T."/>
            <person name="Welsh E."/>
            <person name="Stockel J."/>
            <person name="Liberton M."/>
            <person name="Min H."/>
            <person name="Sherman L.A."/>
            <person name="Pakrasi H.B."/>
        </authorList>
    </citation>
    <scope>NUCLEOTIDE SEQUENCE [LARGE SCALE GENOMIC DNA]</scope>
    <source>
        <strain evidence="4">PCC 8801</strain>
    </source>
</reference>
<dbReference type="RefSeq" id="WP_012595046.1">
    <property type="nucleotide sequence ID" value="NC_011726.1"/>
</dbReference>
<keyword evidence="2" id="KW-1133">Transmembrane helix</keyword>
<accession>B7JWS4</accession>
<protein>
    <submittedName>
        <fullName evidence="3">Uncharacterized protein</fullName>
    </submittedName>
</protein>
<evidence type="ECO:0000313" key="4">
    <source>
        <dbReference type="Proteomes" id="UP000008204"/>
    </source>
</evidence>
<feature type="region of interest" description="Disordered" evidence="1">
    <location>
        <begin position="255"/>
        <end position="282"/>
    </location>
</feature>
<keyword evidence="4" id="KW-1185">Reference proteome</keyword>
<organism evidence="3 4">
    <name type="scientific">Rippkaea orientalis (strain PCC 8801 / RF-1)</name>
    <name type="common">Cyanothece sp. (strain PCC 8801)</name>
    <dbReference type="NCBI Taxonomy" id="41431"/>
    <lineage>
        <taxon>Bacteria</taxon>
        <taxon>Bacillati</taxon>
        <taxon>Cyanobacteriota</taxon>
        <taxon>Cyanophyceae</taxon>
        <taxon>Oscillatoriophycideae</taxon>
        <taxon>Chroococcales</taxon>
        <taxon>Aphanothecaceae</taxon>
        <taxon>Rippkaea</taxon>
        <taxon>Rippkaea orientalis</taxon>
    </lineage>
</organism>
<proteinExistence type="predicted"/>
<dbReference type="EMBL" id="CP001287">
    <property type="protein sequence ID" value="ACK65773.1"/>
    <property type="molecule type" value="Genomic_DNA"/>
</dbReference>
<dbReference type="KEGG" id="cyp:PCC8801_1726"/>
<keyword evidence="2" id="KW-0472">Membrane</keyword>
<evidence type="ECO:0000313" key="3">
    <source>
        <dbReference type="EMBL" id="ACK65773.1"/>
    </source>
</evidence>
<feature type="transmembrane region" description="Helical" evidence="2">
    <location>
        <begin position="138"/>
        <end position="155"/>
    </location>
</feature>
<name>B7JWS4_RIPO1</name>
<dbReference type="HOGENOM" id="CLU_985972_0_0_3"/>